<dbReference type="EMBL" id="JACMSC010000020">
    <property type="protein sequence ID" value="KAG6472654.1"/>
    <property type="molecule type" value="Genomic_DNA"/>
</dbReference>
<comment type="caution">
    <text evidence="2">The sequence shown here is derived from an EMBL/GenBank/DDBJ whole genome shotgun (WGS) entry which is preliminary data.</text>
</comment>
<evidence type="ECO:0000313" key="3">
    <source>
        <dbReference type="Proteomes" id="UP000734854"/>
    </source>
</evidence>
<dbReference type="AlphaFoldDB" id="A0A8J5EVA3"/>
<dbReference type="SUPFAM" id="SSF53474">
    <property type="entry name" value="alpha/beta-Hydrolases"/>
    <property type="match status" value="1"/>
</dbReference>
<dbReference type="Gene3D" id="3.40.50.1820">
    <property type="entry name" value="alpha/beta hydrolase"/>
    <property type="match status" value="1"/>
</dbReference>
<feature type="domain" description="Serine hydrolase" evidence="1">
    <location>
        <begin position="33"/>
        <end position="225"/>
    </location>
</feature>
<keyword evidence="3" id="KW-1185">Reference proteome</keyword>
<proteinExistence type="predicted"/>
<dbReference type="PANTHER" id="PTHR22778:SF51">
    <property type="entry name" value="DIHYDROFOLATE REDUCTASE"/>
    <property type="match status" value="1"/>
</dbReference>
<dbReference type="PANTHER" id="PTHR22778">
    <property type="entry name" value="OVARIAN CANCER GENE-2 PROTEIN-RELATED"/>
    <property type="match status" value="1"/>
</dbReference>
<sequence>MLKVDSTYLKAGRGQTSYIDVMGSTGDLPETRRKPRFLCLHGFRTSGEIMREQLAAKWPDQILSRLDLFFPDAPFPAAGKSEVDGIFPPPYYEWYQYDKDFMVYPNLDKAFARVEELMIEHGPFDGLMGFSQGAILSVALAGLQCKGLALTTVPKVRWLVIMGGAMFKAPEVAERVYPSKIDCASLHFIGEKDFLRRNGEKLLEWFDDPVVVRHAKGHTVPRLDEDESIERVAEFLRKIEDELAPGDAKIAINASEEGICAS</sequence>
<name>A0A8J5EVA3_ZINOF</name>
<dbReference type="InterPro" id="IPR029058">
    <property type="entry name" value="AB_hydrolase_fold"/>
</dbReference>
<evidence type="ECO:0000259" key="1">
    <source>
        <dbReference type="Pfam" id="PF03959"/>
    </source>
</evidence>
<evidence type="ECO:0000313" key="2">
    <source>
        <dbReference type="EMBL" id="KAG6472654.1"/>
    </source>
</evidence>
<protein>
    <recommendedName>
        <fullName evidence="1">Serine hydrolase domain-containing protein</fullName>
    </recommendedName>
</protein>
<accession>A0A8J5EVA3</accession>
<reference evidence="2 3" key="1">
    <citation type="submission" date="2020-08" db="EMBL/GenBank/DDBJ databases">
        <title>Plant Genome Project.</title>
        <authorList>
            <person name="Zhang R.-G."/>
        </authorList>
    </citation>
    <scope>NUCLEOTIDE SEQUENCE [LARGE SCALE GENOMIC DNA]</scope>
    <source>
        <tissue evidence="2">Rhizome</tissue>
    </source>
</reference>
<gene>
    <name evidence="2" type="ORF">ZIOFF_070128</name>
</gene>
<dbReference type="InterPro" id="IPR005645">
    <property type="entry name" value="FSH-like_dom"/>
</dbReference>
<dbReference type="Proteomes" id="UP000734854">
    <property type="component" value="Unassembled WGS sequence"/>
</dbReference>
<organism evidence="2 3">
    <name type="scientific">Zingiber officinale</name>
    <name type="common">Ginger</name>
    <name type="synonym">Amomum zingiber</name>
    <dbReference type="NCBI Taxonomy" id="94328"/>
    <lineage>
        <taxon>Eukaryota</taxon>
        <taxon>Viridiplantae</taxon>
        <taxon>Streptophyta</taxon>
        <taxon>Embryophyta</taxon>
        <taxon>Tracheophyta</taxon>
        <taxon>Spermatophyta</taxon>
        <taxon>Magnoliopsida</taxon>
        <taxon>Liliopsida</taxon>
        <taxon>Zingiberales</taxon>
        <taxon>Zingiberaceae</taxon>
        <taxon>Zingiber</taxon>
    </lineage>
</organism>
<dbReference type="Pfam" id="PF03959">
    <property type="entry name" value="FSH1"/>
    <property type="match status" value="1"/>
</dbReference>